<dbReference type="AlphaFoldDB" id="A0AA41Q8H6"/>
<dbReference type="EMBL" id="JAKFHA010000051">
    <property type="protein sequence ID" value="MCF2533554.1"/>
    <property type="molecule type" value="Genomic_DNA"/>
</dbReference>
<dbReference type="RefSeq" id="WP_235058328.1">
    <property type="nucleotide sequence ID" value="NZ_JAKFHA010000051.1"/>
</dbReference>
<dbReference type="Gene3D" id="3.10.450.50">
    <property type="match status" value="1"/>
</dbReference>
<evidence type="ECO:0000313" key="2">
    <source>
        <dbReference type="EMBL" id="MCF2533554.1"/>
    </source>
</evidence>
<protein>
    <submittedName>
        <fullName evidence="2">Nuclear transport factor 2 family protein</fullName>
    </submittedName>
</protein>
<dbReference type="Pfam" id="PF13577">
    <property type="entry name" value="SnoaL_4"/>
    <property type="match status" value="1"/>
</dbReference>
<sequence length="161" mass="18043">MTADHDRDLLRQLLDRRELDDLLVRYATALDTRDFDLLDQVFTADAAIDYSSAGGPKGPYPDLKRYFTTECFVPFDSWQHHITNKAVTLDGADTAHGRTSVYNPLAFTAGDGTRKVLHAGAWYEDRFVRTADGWRIAARTLGMSWLDGAFPDVPPPARRPG</sequence>
<accession>A0AA41Q8H6</accession>
<comment type="caution">
    <text evidence="2">The sequence shown here is derived from an EMBL/GenBank/DDBJ whole genome shotgun (WGS) entry which is preliminary data.</text>
</comment>
<dbReference type="Proteomes" id="UP001165378">
    <property type="component" value="Unassembled WGS sequence"/>
</dbReference>
<name>A0AA41Q8H6_9ACTN</name>
<reference evidence="2" key="1">
    <citation type="submission" date="2022-01" db="EMBL/GenBank/DDBJ databases">
        <title>Genome-Based Taxonomic Classification of the Phylum Actinobacteria.</title>
        <authorList>
            <person name="Gao Y."/>
        </authorList>
    </citation>
    <scope>NUCLEOTIDE SEQUENCE</scope>
    <source>
        <strain evidence="2">KLBMP 8922</strain>
    </source>
</reference>
<evidence type="ECO:0000313" key="3">
    <source>
        <dbReference type="Proteomes" id="UP001165378"/>
    </source>
</evidence>
<organism evidence="2 3">
    <name type="scientific">Yinghuangia soli</name>
    <dbReference type="NCBI Taxonomy" id="2908204"/>
    <lineage>
        <taxon>Bacteria</taxon>
        <taxon>Bacillati</taxon>
        <taxon>Actinomycetota</taxon>
        <taxon>Actinomycetes</taxon>
        <taxon>Kitasatosporales</taxon>
        <taxon>Streptomycetaceae</taxon>
        <taxon>Yinghuangia</taxon>
    </lineage>
</organism>
<dbReference type="SUPFAM" id="SSF54427">
    <property type="entry name" value="NTF2-like"/>
    <property type="match status" value="1"/>
</dbReference>
<gene>
    <name evidence="2" type="ORF">LZ495_40935</name>
</gene>
<proteinExistence type="predicted"/>
<dbReference type="InterPro" id="IPR037401">
    <property type="entry name" value="SnoaL-like"/>
</dbReference>
<feature type="domain" description="SnoaL-like" evidence="1">
    <location>
        <begin position="11"/>
        <end position="140"/>
    </location>
</feature>
<keyword evidence="3" id="KW-1185">Reference proteome</keyword>
<evidence type="ECO:0000259" key="1">
    <source>
        <dbReference type="Pfam" id="PF13577"/>
    </source>
</evidence>
<dbReference type="InterPro" id="IPR032710">
    <property type="entry name" value="NTF2-like_dom_sf"/>
</dbReference>